<keyword evidence="2" id="KW-0946">Virion</keyword>
<sequence length="295" mass="31279">MAMQHSTTADAWTPEDFGKVLNKAIQAQSTAFRAGTTFGTDKVRVSFPLWNADPSAAWLDELELIVPTDGATGSVVCTPSKVGGITTLSNEIRNDTDPAIADQAAAGLANDIAKKIDAAFLANTTAKANNGLLSLTTSVVDTGASIANEDPFIDAIFAAEAVGANIDRWIMHPDTAKVLSKLKKGTGSNERLLQRTTDGAFIAGIKVLTDPKVDVNTKAWGIDSTRTKIVLRQGTEMRLFDVPRQDAVSPASASRSCIRSRLCVCTTPPDSSLVTLTEGLSFVLSLSSEASPRRR</sequence>
<evidence type="ECO:0000256" key="2">
    <source>
        <dbReference type="ARBA" id="ARBA00022844"/>
    </source>
</evidence>
<dbReference type="SUPFAM" id="SSF56563">
    <property type="entry name" value="Major capsid protein gp5"/>
    <property type="match status" value="1"/>
</dbReference>
<accession>A0AB39U2L9</accession>
<proteinExistence type="predicted"/>
<dbReference type="InterPro" id="IPR024455">
    <property type="entry name" value="Phage_capsid"/>
</dbReference>
<feature type="domain" description="Phage capsid-like C-terminal" evidence="3">
    <location>
        <begin position="14"/>
        <end position="237"/>
    </location>
</feature>
<protein>
    <submittedName>
        <fullName evidence="4">Major capsid protein</fullName>
    </submittedName>
</protein>
<dbReference type="GO" id="GO:0044423">
    <property type="term" value="C:virion component"/>
    <property type="evidence" value="ECO:0007669"/>
    <property type="project" value="UniProtKB-KW"/>
</dbReference>
<reference evidence="4" key="1">
    <citation type="submission" date="2023-07" db="EMBL/GenBank/DDBJ databases">
        <title>Novel Phage-like Particles from Mycolicibacterium aichiense.</title>
        <authorList>
            <person name="Saha M.S."/>
            <person name="Roman A."/>
            <person name="Doherty M."/>
            <person name="Shijo M."/>
            <person name="Riddick Z."/>
        </authorList>
    </citation>
    <scope>NUCLEOTIDE SEQUENCE</scope>
</reference>
<dbReference type="Pfam" id="PF05065">
    <property type="entry name" value="Phage_capsid"/>
    <property type="match status" value="1"/>
</dbReference>
<dbReference type="InterPro" id="IPR054612">
    <property type="entry name" value="Phage_capsid-like_C"/>
</dbReference>
<dbReference type="EMBL" id="OR387120">
    <property type="protein sequence ID" value="XDR06282.1"/>
    <property type="molecule type" value="Genomic_DNA"/>
</dbReference>
<evidence type="ECO:0000259" key="3">
    <source>
        <dbReference type="Pfam" id="PF05065"/>
    </source>
</evidence>
<evidence type="ECO:0000256" key="1">
    <source>
        <dbReference type="ARBA" id="ARBA00004328"/>
    </source>
</evidence>
<name>A0AB39U2L9_9CAUD</name>
<dbReference type="NCBIfam" id="TIGR01554">
    <property type="entry name" value="major_cap_HK97"/>
    <property type="match status" value="1"/>
</dbReference>
<organism evidence="4">
    <name type="scientific">Mycolicibacterium phage Suzzy</name>
    <dbReference type="NCBI Taxonomy" id="3240811"/>
    <lineage>
        <taxon>Viruses</taxon>
        <taxon>Duplodnaviria</taxon>
        <taxon>Heunggongvirae</taxon>
        <taxon>Uroviricota</taxon>
        <taxon>Caudoviricetes</taxon>
    </lineage>
</organism>
<comment type="subcellular location">
    <subcellularLocation>
        <location evidence="1">Virion</location>
    </subcellularLocation>
</comment>
<evidence type="ECO:0000313" key="4">
    <source>
        <dbReference type="EMBL" id="XDR06282.1"/>
    </source>
</evidence>